<gene>
    <name evidence="1" type="ORF">LOK49_LG12G01874</name>
</gene>
<organism evidence="1 2">
    <name type="scientific">Camellia lanceoleosa</name>
    <dbReference type="NCBI Taxonomy" id="1840588"/>
    <lineage>
        <taxon>Eukaryota</taxon>
        <taxon>Viridiplantae</taxon>
        <taxon>Streptophyta</taxon>
        <taxon>Embryophyta</taxon>
        <taxon>Tracheophyta</taxon>
        <taxon>Spermatophyta</taxon>
        <taxon>Magnoliopsida</taxon>
        <taxon>eudicotyledons</taxon>
        <taxon>Gunneridae</taxon>
        <taxon>Pentapetalae</taxon>
        <taxon>asterids</taxon>
        <taxon>Ericales</taxon>
        <taxon>Theaceae</taxon>
        <taxon>Camellia</taxon>
    </lineage>
</organism>
<keyword evidence="2" id="KW-1185">Reference proteome</keyword>
<evidence type="ECO:0000313" key="2">
    <source>
        <dbReference type="Proteomes" id="UP001060215"/>
    </source>
</evidence>
<name>A0ACC0FSD5_9ERIC</name>
<sequence>MVVSWEYVKGLSREELASCNDLVLALPERIKSIPDGTTYMVKQTGGRTASASLKNIKFDWDGTLVLNFFQQIEESNLFREEYEMRKMLRYYIRDTLKNSAHDMEELDRQVPLIDEMDTKVGNLTSNCLPIRSVSNYVGGSFII</sequence>
<comment type="caution">
    <text evidence="1">The sequence shown here is derived from an EMBL/GenBank/DDBJ whole genome shotgun (WGS) entry which is preliminary data.</text>
</comment>
<evidence type="ECO:0000313" key="1">
    <source>
        <dbReference type="EMBL" id="KAI7990871.1"/>
    </source>
</evidence>
<reference evidence="1 2" key="1">
    <citation type="journal article" date="2022" name="Plant J.">
        <title>Chromosome-level genome of Camellia lanceoleosa provides a valuable resource for understanding genome evolution and self-incompatibility.</title>
        <authorList>
            <person name="Gong W."/>
            <person name="Xiao S."/>
            <person name="Wang L."/>
            <person name="Liao Z."/>
            <person name="Chang Y."/>
            <person name="Mo W."/>
            <person name="Hu G."/>
            <person name="Li W."/>
            <person name="Zhao G."/>
            <person name="Zhu H."/>
            <person name="Hu X."/>
            <person name="Ji K."/>
            <person name="Xiang X."/>
            <person name="Song Q."/>
            <person name="Yuan D."/>
            <person name="Jin S."/>
            <person name="Zhang L."/>
        </authorList>
    </citation>
    <scope>NUCLEOTIDE SEQUENCE [LARGE SCALE GENOMIC DNA]</scope>
    <source>
        <strain evidence="1">SQ_2022a</strain>
    </source>
</reference>
<dbReference type="Proteomes" id="UP001060215">
    <property type="component" value="Chromosome 13"/>
</dbReference>
<accession>A0ACC0FSD5</accession>
<proteinExistence type="predicted"/>
<protein>
    <submittedName>
        <fullName evidence="1">Syntaxin-71</fullName>
    </submittedName>
</protein>
<dbReference type="EMBL" id="CM045770">
    <property type="protein sequence ID" value="KAI7990871.1"/>
    <property type="molecule type" value="Genomic_DNA"/>
</dbReference>